<reference evidence="1 2" key="2">
    <citation type="journal article" date="2022" name="Mol. Ecol. Resour.">
        <title>The genomes of chicory, endive, great burdock and yacon provide insights into Asteraceae paleo-polyploidization history and plant inulin production.</title>
        <authorList>
            <person name="Fan W."/>
            <person name="Wang S."/>
            <person name="Wang H."/>
            <person name="Wang A."/>
            <person name="Jiang F."/>
            <person name="Liu H."/>
            <person name="Zhao H."/>
            <person name="Xu D."/>
            <person name="Zhang Y."/>
        </authorList>
    </citation>
    <scope>NUCLEOTIDE SEQUENCE [LARGE SCALE GENOMIC DNA]</scope>
    <source>
        <strain evidence="2">cv. Yunnan</strain>
        <tissue evidence="1">Leaves</tissue>
    </source>
</reference>
<reference evidence="2" key="1">
    <citation type="journal article" date="2022" name="Mol. Ecol. Resour.">
        <title>The genomes of chicory, endive, great burdock and yacon provide insights into Asteraceae palaeo-polyploidization history and plant inulin production.</title>
        <authorList>
            <person name="Fan W."/>
            <person name="Wang S."/>
            <person name="Wang H."/>
            <person name="Wang A."/>
            <person name="Jiang F."/>
            <person name="Liu H."/>
            <person name="Zhao H."/>
            <person name="Xu D."/>
            <person name="Zhang Y."/>
        </authorList>
    </citation>
    <scope>NUCLEOTIDE SEQUENCE [LARGE SCALE GENOMIC DNA]</scope>
    <source>
        <strain evidence="2">cv. Yunnan</strain>
    </source>
</reference>
<dbReference type="EMBL" id="CM042029">
    <property type="protein sequence ID" value="KAI3794688.1"/>
    <property type="molecule type" value="Genomic_DNA"/>
</dbReference>
<gene>
    <name evidence="1" type="ORF">L1987_37321</name>
</gene>
<evidence type="ECO:0000313" key="2">
    <source>
        <dbReference type="Proteomes" id="UP001056120"/>
    </source>
</evidence>
<protein>
    <submittedName>
        <fullName evidence="1">Uncharacterized protein</fullName>
    </submittedName>
</protein>
<organism evidence="1 2">
    <name type="scientific">Smallanthus sonchifolius</name>
    <dbReference type="NCBI Taxonomy" id="185202"/>
    <lineage>
        <taxon>Eukaryota</taxon>
        <taxon>Viridiplantae</taxon>
        <taxon>Streptophyta</taxon>
        <taxon>Embryophyta</taxon>
        <taxon>Tracheophyta</taxon>
        <taxon>Spermatophyta</taxon>
        <taxon>Magnoliopsida</taxon>
        <taxon>eudicotyledons</taxon>
        <taxon>Gunneridae</taxon>
        <taxon>Pentapetalae</taxon>
        <taxon>asterids</taxon>
        <taxon>campanulids</taxon>
        <taxon>Asterales</taxon>
        <taxon>Asteraceae</taxon>
        <taxon>Asteroideae</taxon>
        <taxon>Heliantheae alliance</taxon>
        <taxon>Millerieae</taxon>
        <taxon>Smallanthus</taxon>
    </lineage>
</organism>
<sequence>MGCPKRSSDVCALSKCADSASCALSKCADFPSCALNKCAGSSSCALSKCAGPALCALSKCARPDELLEEDEIPQLRIHKNHPTENIIGPLNVGVHTRSACDALDNSMFSCFISQVEPKNIKAALLGWKQCKKSCNNSQN</sequence>
<evidence type="ECO:0000313" key="1">
    <source>
        <dbReference type="EMBL" id="KAI3794688.1"/>
    </source>
</evidence>
<name>A0ACB9HHA5_9ASTR</name>
<keyword evidence="2" id="KW-1185">Reference proteome</keyword>
<proteinExistence type="predicted"/>
<accession>A0ACB9HHA5</accession>
<comment type="caution">
    <text evidence="1">The sequence shown here is derived from an EMBL/GenBank/DDBJ whole genome shotgun (WGS) entry which is preliminary data.</text>
</comment>
<dbReference type="Proteomes" id="UP001056120">
    <property type="component" value="Linkage Group LG12"/>
</dbReference>